<evidence type="ECO:0000313" key="1">
    <source>
        <dbReference type="EMBL" id="GBM71431.1"/>
    </source>
</evidence>
<protein>
    <submittedName>
        <fullName evidence="1">Uncharacterized protein</fullName>
    </submittedName>
</protein>
<comment type="caution">
    <text evidence="1">The sequence shown here is derived from an EMBL/GenBank/DDBJ whole genome shotgun (WGS) entry which is preliminary data.</text>
</comment>
<name>A0A4Y2I148_ARAVE</name>
<organism evidence="1 2">
    <name type="scientific">Araneus ventricosus</name>
    <name type="common">Orbweaver spider</name>
    <name type="synonym">Epeira ventricosa</name>
    <dbReference type="NCBI Taxonomy" id="182803"/>
    <lineage>
        <taxon>Eukaryota</taxon>
        <taxon>Metazoa</taxon>
        <taxon>Ecdysozoa</taxon>
        <taxon>Arthropoda</taxon>
        <taxon>Chelicerata</taxon>
        <taxon>Arachnida</taxon>
        <taxon>Araneae</taxon>
        <taxon>Araneomorphae</taxon>
        <taxon>Entelegynae</taxon>
        <taxon>Araneoidea</taxon>
        <taxon>Araneidae</taxon>
        <taxon>Araneus</taxon>
    </lineage>
</organism>
<keyword evidence="2" id="KW-1185">Reference proteome</keyword>
<dbReference type="EMBL" id="BGPR01104933">
    <property type="protein sequence ID" value="GBM71431.1"/>
    <property type="molecule type" value="Genomic_DNA"/>
</dbReference>
<accession>A0A4Y2I148</accession>
<proteinExistence type="predicted"/>
<sequence length="105" mass="12215">MNFYPVKLSTPEFWTRFWRKADNRLESSIYNNDPFCDHMENFSSLPGSGAGERLLFVSLPQGVLNNLRLPDIQTRVTSLLWPSIELINSFQKHNDQCVVGNEDYF</sequence>
<dbReference type="Proteomes" id="UP000499080">
    <property type="component" value="Unassembled WGS sequence"/>
</dbReference>
<dbReference type="AlphaFoldDB" id="A0A4Y2I148"/>
<reference evidence="1 2" key="1">
    <citation type="journal article" date="2019" name="Sci. Rep.">
        <title>Orb-weaving spider Araneus ventricosus genome elucidates the spidroin gene catalogue.</title>
        <authorList>
            <person name="Kono N."/>
            <person name="Nakamura H."/>
            <person name="Ohtoshi R."/>
            <person name="Moran D.A.P."/>
            <person name="Shinohara A."/>
            <person name="Yoshida Y."/>
            <person name="Fujiwara M."/>
            <person name="Mori M."/>
            <person name="Tomita M."/>
            <person name="Arakawa K."/>
        </authorList>
    </citation>
    <scope>NUCLEOTIDE SEQUENCE [LARGE SCALE GENOMIC DNA]</scope>
</reference>
<gene>
    <name evidence="1" type="ORF">AVEN_59281_1</name>
</gene>
<evidence type="ECO:0000313" key="2">
    <source>
        <dbReference type="Proteomes" id="UP000499080"/>
    </source>
</evidence>